<sequence>MTLVQMQPRPASADPGHKTVAEVMDAAGPQVCDDMSVEVALSVMAAARTGRLVVCDQDGQCTGLVTRTELTAVRDSSDYTDHVRLREILGDHGSFTTSVATTAEAEHAMHSLRLGAPQVVDGQGSALGVLAFSR</sequence>
<keyword evidence="5" id="KW-1185">Reference proteome</keyword>
<dbReference type="InterPro" id="IPR000644">
    <property type="entry name" value="CBS_dom"/>
</dbReference>
<dbReference type="PANTHER" id="PTHR43080">
    <property type="entry name" value="CBS DOMAIN-CONTAINING PROTEIN CBSX3, MITOCHONDRIAL"/>
    <property type="match status" value="1"/>
</dbReference>
<evidence type="ECO:0000256" key="2">
    <source>
        <dbReference type="PROSITE-ProRule" id="PRU00703"/>
    </source>
</evidence>
<dbReference type="Pfam" id="PF00571">
    <property type="entry name" value="CBS"/>
    <property type="match status" value="1"/>
</dbReference>
<evidence type="ECO:0000259" key="3">
    <source>
        <dbReference type="PROSITE" id="PS51371"/>
    </source>
</evidence>
<dbReference type="EMBL" id="WBKG01000019">
    <property type="protein sequence ID" value="KAB1986477.1"/>
    <property type="molecule type" value="Genomic_DNA"/>
</dbReference>
<evidence type="ECO:0000313" key="5">
    <source>
        <dbReference type="Proteomes" id="UP000442990"/>
    </source>
</evidence>
<proteinExistence type="predicted"/>
<organism evidence="4 5">
    <name type="scientific">Streptomyces triticiradicis</name>
    <dbReference type="NCBI Taxonomy" id="2651189"/>
    <lineage>
        <taxon>Bacteria</taxon>
        <taxon>Bacillati</taxon>
        <taxon>Actinomycetota</taxon>
        <taxon>Actinomycetes</taxon>
        <taxon>Kitasatosporales</taxon>
        <taxon>Streptomycetaceae</taxon>
        <taxon>Streptomyces</taxon>
    </lineage>
</organism>
<dbReference type="CDD" id="cd02205">
    <property type="entry name" value="CBS_pair_SF"/>
    <property type="match status" value="1"/>
</dbReference>
<name>A0A7J5DF27_9ACTN</name>
<dbReference type="SUPFAM" id="SSF54631">
    <property type="entry name" value="CBS-domain pair"/>
    <property type="match status" value="1"/>
</dbReference>
<dbReference type="Proteomes" id="UP000442990">
    <property type="component" value="Unassembled WGS sequence"/>
</dbReference>
<dbReference type="AlphaFoldDB" id="A0A7J5DF27"/>
<dbReference type="InterPro" id="IPR046342">
    <property type="entry name" value="CBS_dom_sf"/>
</dbReference>
<dbReference type="PROSITE" id="PS51371">
    <property type="entry name" value="CBS"/>
    <property type="match status" value="1"/>
</dbReference>
<accession>A0A7J5DF27</accession>
<protein>
    <submittedName>
        <fullName evidence="4">CBS domain-containing protein</fullName>
    </submittedName>
</protein>
<dbReference type="InterPro" id="IPR051257">
    <property type="entry name" value="Diverse_CBS-Domain"/>
</dbReference>
<evidence type="ECO:0000256" key="1">
    <source>
        <dbReference type="ARBA" id="ARBA00023122"/>
    </source>
</evidence>
<evidence type="ECO:0000313" key="4">
    <source>
        <dbReference type="EMBL" id="KAB1986477.1"/>
    </source>
</evidence>
<comment type="caution">
    <text evidence="4">The sequence shown here is derived from an EMBL/GenBank/DDBJ whole genome shotgun (WGS) entry which is preliminary data.</text>
</comment>
<dbReference type="RefSeq" id="WP_151471171.1">
    <property type="nucleotide sequence ID" value="NZ_WBKG01000019.1"/>
</dbReference>
<keyword evidence="1 2" id="KW-0129">CBS domain</keyword>
<reference evidence="4 5" key="1">
    <citation type="submission" date="2019-09" db="EMBL/GenBank/DDBJ databases">
        <title>Isolation and identification of active actinomycetes.</title>
        <authorList>
            <person name="Yu Z."/>
            <person name="Han C."/>
            <person name="Yu B."/>
        </authorList>
    </citation>
    <scope>NUCLEOTIDE SEQUENCE [LARGE SCALE GENOMIC DNA]</scope>
    <source>
        <strain evidence="4 5">NEAU-H2</strain>
    </source>
</reference>
<gene>
    <name evidence="4" type="ORF">F8144_22620</name>
</gene>
<dbReference type="Gene3D" id="3.10.580.10">
    <property type="entry name" value="CBS-domain"/>
    <property type="match status" value="1"/>
</dbReference>
<feature type="domain" description="CBS" evidence="3">
    <location>
        <begin position="24"/>
        <end position="80"/>
    </location>
</feature>
<dbReference type="PANTHER" id="PTHR43080:SF26">
    <property type="entry name" value="REGULATORY PROTEIN"/>
    <property type="match status" value="1"/>
</dbReference>